<keyword evidence="9" id="KW-0520">NAD</keyword>
<evidence type="ECO:0000313" key="12">
    <source>
        <dbReference type="Proteomes" id="UP000663881"/>
    </source>
</evidence>
<dbReference type="PANTHER" id="PTHR45641:SF19">
    <property type="entry name" value="NEPHROCYSTIN-3"/>
    <property type="match status" value="1"/>
</dbReference>
<keyword evidence="6 8" id="KW-0802">TPR repeat</keyword>
<evidence type="ECO:0000256" key="2">
    <source>
        <dbReference type="ARBA" id="ARBA00022676"/>
    </source>
</evidence>
<dbReference type="InterPro" id="IPR019734">
    <property type="entry name" value="TPR_rpt"/>
</dbReference>
<dbReference type="EMBL" id="CAJOAY010003080">
    <property type="protein sequence ID" value="CAF4000672.1"/>
    <property type="molecule type" value="Genomic_DNA"/>
</dbReference>
<comment type="caution">
    <text evidence="11">The sequence shown here is derived from an EMBL/GenBank/DDBJ whole genome shotgun (WGS) entry which is preliminary data.</text>
</comment>
<reference evidence="11" key="1">
    <citation type="submission" date="2021-02" db="EMBL/GenBank/DDBJ databases">
        <authorList>
            <person name="Nowell W R."/>
        </authorList>
    </citation>
    <scope>NUCLEOTIDE SEQUENCE</scope>
</reference>
<evidence type="ECO:0000256" key="7">
    <source>
        <dbReference type="ARBA" id="ARBA00047597"/>
    </source>
</evidence>
<comment type="catalytic activity">
    <reaction evidence="7 9">
        <text>L-arginyl-[protein] + NAD(+) = N(omega)-(ADP-D-ribosyl)-L-arginyl-[protein] + nicotinamide + H(+)</text>
        <dbReference type="Rhea" id="RHEA:19149"/>
        <dbReference type="Rhea" id="RHEA-COMP:10532"/>
        <dbReference type="Rhea" id="RHEA-COMP:15087"/>
        <dbReference type="ChEBI" id="CHEBI:15378"/>
        <dbReference type="ChEBI" id="CHEBI:17154"/>
        <dbReference type="ChEBI" id="CHEBI:29965"/>
        <dbReference type="ChEBI" id="CHEBI:57540"/>
        <dbReference type="ChEBI" id="CHEBI:142554"/>
        <dbReference type="EC" id="2.4.2.31"/>
    </reaction>
</comment>
<dbReference type="Pfam" id="PF13181">
    <property type="entry name" value="TPR_8"/>
    <property type="match status" value="1"/>
</dbReference>
<dbReference type="InterPro" id="IPR011990">
    <property type="entry name" value="TPR-like_helical_dom_sf"/>
</dbReference>
<feature type="repeat" description="TPR" evidence="8">
    <location>
        <begin position="548"/>
        <end position="581"/>
    </location>
</feature>
<keyword evidence="2 9" id="KW-0328">Glycosyltransferase</keyword>
<dbReference type="Gene3D" id="3.90.176.10">
    <property type="entry name" value="Toxin ADP-ribosyltransferase, Chain A, domain 1"/>
    <property type="match status" value="1"/>
</dbReference>
<keyword evidence="9" id="KW-0521">NADP</keyword>
<evidence type="ECO:0000256" key="4">
    <source>
        <dbReference type="ARBA" id="ARBA00022695"/>
    </source>
</evidence>
<dbReference type="EMBL" id="CAJNON010000031">
    <property type="protein sequence ID" value="CAF0826175.1"/>
    <property type="molecule type" value="Genomic_DNA"/>
</dbReference>
<dbReference type="GO" id="GO:0016779">
    <property type="term" value="F:nucleotidyltransferase activity"/>
    <property type="evidence" value="ECO:0007669"/>
    <property type="project" value="UniProtKB-KW"/>
</dbReference>
<dbReference type="InterPro" id="IPR000768">
    <property type="entry name" value="ART"/>
</dbReference>
<accession>A0A819NZL9</accession>
<dbReference type="GO" id="GO:0106274">
    <property type="term" value="F:NAD+-protein-arginine ADP-ribosyltransferase activity"/>
    <property type="evidence" value="ECO:0007669"/>
    <property type="project" value="UniProtKB-EC"/>
</dbReference>
<keyword evidence="3 9" id="KW-0808">Transferase</keyword>
<name>A0A819NZL9_9BILA</name>
<dbReference type="PROSITE" id="PS50293">
    <property type="entry name" value="TPR_REGION"/>
    <property type="match status" value="3"/>
</dbReference>
<dbReference type="Pfam" id="PF01129">
    <property type="entry name" value="ART"/>
    <property type="match status" value="1"/>
</dbReference>
<evidence type="ECO:0000256" key="1">
    <source>
        <dbReference type="ARBA" id="ARBA00009558"/>
    </source>
</evidence>
<dbReference type="Pfam" id="PF13424">
    <property type="entry name" value="TPR_12"/>
    <property type="match status" value="2"/>
</dbReference>
<dbReference type="Proteomes" id="UP000663891">
    <property type="component" value="Unassembled WGS sequence"/>
</dbReference>
<dbReference type="PANTHER" id="PTHR45641">
    <property type="entry name" value="TETRATRICOPEPTIDE REPEAT PROTEIN (AFU_ORTHOLOGUE AFUA_6G03870)"/>
    <property type="match status" value="1"/>
</dbReference>
<organism evidence="11 12">
    <name type="scientific">Adineta steineri</name>
    <dbReference type="NCBI Taxonomy" id="433720"/>
    <lineage>
        <taxon>Eukaryota</taxon>
        <taxon>Metazoa</taxon>
        <taxon>Spiralia</taxon>
        <taxon>Gnathifera</taxon>
        <taxon>Rotifera</taxon>
        <taxon>Eurotatoria</taxon>
        <taxon>Bdelloidea</taxon>
        <taxon>Adinetida</taxon>
        <taxon>Adinetidae</taxon>
        <taxon>Adineta</taxon>
    </lineage>
</organism>
<dbReference type="SUPFAM" id="SSF56399">
    <property type="entry name" value="ADP-ribosylation"/>
    <property type="match status" value="1"/>
</dbReference>
<dbReference type="SUPFAM" id="SSF48452">
    <property type="entry name" value="TPR-like"/>
    <property type="match status" value="2"/>
</dbReference>
<feature type="repeat" description="TPR" evidence="8">
    <location>
        <begin position="427"/>
        <end position="460"/>
    </location>
</feature>
<dbReference type="Gene3D" id="1.25.40.10">
    <property type="entry name" value="Tetratricopeptide repeat domain"/>
    <property type="match status" value="2"/>
</dbReference>
<proteinExistence type="inferred from homology"/>
<evidence type="ECO:0000256" key="9">
    <source>
        <dbReference type="RuleBase" id="RU361228"/>
    </source>
</evidence>
<comment type="similarity">
    <text evidence="1 9">Belongs to the Arg-specific ADP-ribosyltransferase family.</text>
</comment>
<sequence>MSEKKYPPTTTVTTASQCTSVRLQKPAHVRRIQNFILIWLDANINTDIEECQNIISQLREVVNTIYTFTNIDECVNFINGIQEEKVFIIFSDAYGQTTVPVIHDKPQVSTIFILCENNKRYGQWTSEWPKVKGVFTEIKSIRQALKKTGHDCDQNTISMSFVPSSGGKTSENLDQLDQAFMYTQILKEILLTIDFEPVHINDFIRYFREQFVDNNLELKNVDKIKREYRLHTPIWWYTYQSFLYSTLNRSLRTMDVEIIVSMGFFIHDLHQHLVELHSSQFAGHDHTASFSVYRGQGLSQQDFNQMLKTKGGLLSFNNFLSTSTNRQVSLSFAQQTMETSDMVGILFVMNIDPSVSSTPFANVRDVSYFEGEEEILFSMHSVFRIRQLEQMGENNRLWQVDLTLTSDNDPQLRSLTERIREEIFPHLTGWYRLGNLLIKTGQFNKAQQIFEIMLDQTTNERDKANIYHMLGLVKDNQEENAEALTFYEKSNEILQKILPPTHSDVATSYNNIGSMYWKMNENSKALSSYEKALEIRQKTLPENDPLLATSYNNIGGVYDNMGEYLKALFYYEKALEIKQKVLPAGHPSLATSYSNIGWAYKYINDYSKALSFFERALDIRKRSLPPNHPDLESVRKSIEIVKKKL</sequence>
<keyword evidence="5" id="KW-0677">Repeat</keyword>
<evidence type="ECO:0000256" key="5">
    <source>
        <dbReference type="ARBA" id="ARBA00022737"/>
    </source>
</evidence>
<dbReference type="Proteomes" id="UP000663881">
    <property type="component" value="Unassembled WGS sequence"/>
</dbReference>
<keyword evidence="4" id="KW-0548">Nucleotidyltransferase</keyword>
<evidence type="ECO:0000313" key="11">
    <source>
        <dbReference type="EMBL" id="CAF4000672.1"/>
    </source>
</evidence>
<dbReference type="PROSITE" id="PS51996">
    <property type="entry name" value="TR_MART"/>
    <property type="match status" value="1"/>
</dbReference>
<evidence type="ECO:0000256" key="6">
    <source>
        <dbReference type="ARBA" id="ARBA00022803"/>
    </source>
</evidence>
<evidence type="ECO:0000313" key="10">
    <source>
        <dbReference type="EMBL" id="CAF0826175.1"/>
    </source>
</evidence>
<dbReference type="OrthoDB" id="5986190at2759"/>
<dbReference type="SMART" id="SM00028">
    <property type="entry name" value="TPR"/>
    <property type="match status" value="5"/>
</dbReference>
<evidence type="ECO:0000256" key="3">
    <source>
        <dbReference type="ARBA" id="ARBA00022679"/>
    </source>
</evidence>
<gene>
    <name evidence="11" type="ORF">OKA104_LOCUS29763</name>
    <name evidence="10" type="ORF">VCS650_LOCUS5346</name>
</gene>
<dbReference type="EC" id="2.4.2.31" evidence="9"/>
<dbReference type="AlphaFoldDB" id="A0A819NZL9"/>
<dbReference type="PROSITE" id="PS50005">
    <property type="entry name" value="TPR"/>
    <property type="match status" value="4"/>
</dbReference>
<protein>
    <recommendedName>
        <fullName evidence="9">NAD(P)(+)--arginine ADP-ribosyltransferase</fullName>
        <ecNumber evidence="9">2.4.2.31</ecNumber>
    </recommendedName>
    <alternativeName>
        <fullName evidence="9">Mono(ADP-ribosyl)transferase</fullName>
    </alternativeName>
</protein>
<evidence type="ECO:0000256" key="8">
    <source>
        <dbReference type="PROSITE-ProRule" id="PRU00339"/>
    </source>
</evidence>
<feature type="repeat" description="TPR" evidence="8">
    <location>
        <begin position="506"/>
        <end position="539"/>
    </location>
</feature>
<feature type="repeat" description="TPR" evidence="8">
    <location>
        <begin position="590"/>
        <end position="623"/>
    </location>
</feature>